<keyword evidence="3" id="KW-1185">Reference proteome</keyword>
<proteinExistence type="predicted"/>
<dbReference type="Proteomes" id="UP000664203">
    <property type="component" value="Unassembled WGS sequence"/>
</dbReference>
<feature type="region of interest" description="Disordered" evidence="1">
    <location>
        <begin position="70"/>
        <end position="108"/>
    </location>
</feature>
<dbReference type="AlphaFoldDB" id="A0A8H3JAH0"/>
<evidence type="ECO:0000313" key="3">
    <source>
        <dbReference type="Proteomes" id="UP000664203"/>
    </source>
</evidence>
<reference evidence="2" key="1">
    <citation type="submission" date="2021-03" db="EMBL/GenBank/DDBJ databases">
        <authorList>
            <person name="Tagirdzhanova G."/>
        </authorList>
    </citation>
    <scope>NUCLEOTIDE SEQUENCE</scope>
</reference>
<sequence length="163" mass="18375">MYNLPKPAHQLTEALIRYRSMLRTADLQMSLHRINDAPKSNTDSIMRCETDFEMDDFDDGTATVNKYLQQSAPLQPPPPTRYLSLRTKPAPKATPTPSRSAVESKHQGDRRANAAVLADHTLICICQTCERAATEAKAAAMLHRQRGTPQRYLDGRHSFLIDR</sequence>
<evidence type="ECO:0000313" key="2">
    <source>
        <dbReference type="EMBL" id="CAF9943813.1"/>
    </source>
</evidence>
<dbReference type="OrthoDB" id="10455151at2759"/>
<gene>
    <name evidence="2" type="ORF">ALECFALPRED_001397</name>
</gene>
<protein>
    <submittedName>
        <fullName evidence="2">Uncharacterized protein</fullName>
    </submittedName>
</protein>
<name>A0A8H3JAH0_9LECA</name>
<comment type="caution">
    <text evidence="2">The sequence shown here is derived from an EMBL/GenBank/DDBJ whole genome shotgun (WGS) entry which is preliminary data.</text>
</comment>
<feature type="compositionally biased region" description="Low complexity" evidence="1">
    <location>
        <begin position="86"/>
        <end position="101"/>
    </location>
</feature>
<feature type="non-terminal residue" evidence="2">
    <location>
        <position position="163"/>
    </location>
</feature>
<evidence type="ECO:0000256" key="1">
    <source>
        <dbReference type="SAM" id="MobiDB-lite"/>
    </source>
</evidence>
<accession>A0A8H3JAH0</accession>
<organism evidence="2 3">
    <name type="scientific">Alectoria fallacina</name>
    <dbReference type="NCBI Taxonomy" id="1903189"/>
    <lineage>
        <taxon>Eukaryota</taxon>
        <taxon>Fungi</taxon>
        <taxon>Dikarya</taxon>
        <taxon>Ascomycota</taxon>
        <taxon>Pezizomycotina</taxon>
        <taxon>Lecanoromycetes</taxon>
        <taxon>OSLEUM clade</taxon>
        <taxon>Lecanoromycetidae</taxon>
        <taxon>Lecanorales</taxon>
        <taxon>Lecanorineae</taxon>
        <taxon>Parmeliaceae</taxon>
        <taxon>Alectoria</taxon>
    </lineage>
</organism>
<dbReference type="EMBL" id="CAJPDR010001314">
    <property type="protein sequence ID" value="CAF9943813.1"/>
    <property type="molecule type" value="Genomic_DNA"/>
</dbReference>